<organism evidence="2 3">
    <name type="scientific">Dactylosporangium maewongense</name>
    <dbReference type="NCBI Taxonomy" id="634393"/>
    <lineage>
        <taxon>Bacteria</taxon>
        <taxon>Bacillati</taxon>
        <taxon>Actinomycetota</taxon>
        <taxon>Actinomycetes</taxon>
        <taxon>Micromonosporales</taxon>
        <taxon>Micromonosporaceae</taxon>
        <taxon>Dactylosporangium</taxon>
    </lineage>
</organism>
<accession>A0ABN2C6S8</accession>
<comment type="caution">
    <text evidence="2">The sequence shown here is derived from an EMBL/GenBank/DDBJ whole genome shotgun (WGS) entry which is preliminary data.</text>
</comment>
<evidence type="ECO:0000256" key="1">
    <source>
        <dbReference type="SAM" id="MobiDB-lite"/>
    </source>
</evidence>
<evidence type="ECO:0000313" key="3">
    <source>
        <dbReference type="Proteomes" id="UP001501470"/>
    </source>
</evidence>
<dbReference type="Proteomes" id="UP001501470">
    <property type="component" value="Unassembled WGS sequence"/>
</dbReference>
<dbReference type="SUPFAM" id="SSF52833">
    <property type="entry name" value="Thioredoxin-like"/>
    <property type="match status" value="1"/>
</dbReference>
<gene>
    <name evidence="2" type="ORF">GCM10009827_087790</name>
</gene>
<dbReference type="RefSeq" id="WP_344510001.1">
    <property type="nucleotide sequence ID" value="NZ_BAAAQD010000023.1"/>
</dbReference>
<name>A0ABN2C6S8_9ACTN</name>
<feature type="compositionally biased region" description="Basic and acidic residues" evidence="1">
    <location>
        <begin position="213"/>
        <end position="227"/>
    </location>
</feature>
<evidence type="ECO:0000313" key="2">
    <source>
        <dbReference type="EMBL" id="GAA1553516.1"/>
    </source>
</evidence>
<sequence>MPLPAVVTPAEWQSARDALLVKEKELTRALDRLAAERRRLPMVRLGTQYRFAAPDGTEVGLTDLFAGRRQLVVYHFMLAPGQDWLCTGCSTFTDNLAPHAQAHLAARDTRLILMARAPQSEIEPVRRRMEWTVPWYSSHGNDFHADLGIEGFALSVLLRDGDEVFRTYATTGRGVDRLRLDFNLLDLTPFGRQEAWEDSPPGWPQTETMGWLRPHDEYDNEDGDHHA</sequence>
<reference evidence="2 3" key="1">
    <citation type="journal article" date="2019" name="Int. J. Syst. Evol. Microbiol.">
        <title>The Global Catalogue of Microorganisms (GCM) 10K type strain sequencing project: providing services to taxonomists for standard genome sequencing and annotation.</title>
        <authorList>
            <consortium name="The Broad Institute Genomics Platform"/>
            <consortium name="The Broad Institute Genome Sequencing Center for Infectious Disease"/>
            <person name="Wu L."/>
            <person name="Ma J."/>
        </authorList>
    </citation>
    <scope>NUCLEOTIDE SEQUENCE [LARGE SCALE GENOMIC DNA]</scope>
    <source>
        <strain evidence="2 3">JCM 15933</strain>
    </source>
</reference>
<dbReference type="Pfam" id="PF05988">
    <property type="entry name" value="DUF899"/>
    <property type="match status" value="1"/>
</dbReference>
<feature type="region of interest" description="Disordered" evidence="1">
    <location>
        <begin position="195"/>
        <end position="227"/>
    </location>
</feature>
<dbReference type="EMBL" id="BAAAQD010000023">
    <property type="protein sequence ID" value="GAA1553516.1"/>
    <property type="molecule type" value="Genomic_DNA"/>
</dbReference>
<proteinExistence type="predicted"/>
<dbReference type="InterPro" id="IPR036249">
    <property type="entry name" value="Thioredoxin-like_sf"/>
</dbReference>
<protein>
    <submittedName>
        <fullName evidence="2">DUF899 family protein</fullName>
    </submittedName>
</protein>
<dbReference type="InterPro" id="IPR010296">
    <property type="entry name" value="DUF899_thioredox"/>
</dbReference>
<keyword evidence="3" id="KW-1185">Reference proteome</keyword>